<sequence length="399" mass="42438">MQAKYDRGDIRRLNAVSALKQLRENGPLSRAQIADRLGLTRATVSAIVADLIGASLVTESQYEEGGVGRRGMLLDLNPSCGSMVAVELDIDRVEVVLANLGMKFLWRGESSLSAPVSAEEGLRRAGQLVEQAVAKSAELGLPCFGIGVAWAGLVKRATGELAYGPTSGWESVAIKDEWEAKFRLPVYVENEAHAGAIAAHHLGEPRGVRDLIYLSLGVGLSSGVFVDGGLLRGSQGYAGQVGHTPFVAEGHQCSCGRKGCWVTEIGAAGVLRKLRTAGVELPSGADGNLDWIPEICAMAKEGDSRIRNVLAEEGRQIGEGLAQLIQVFNPSQVVIGGHLRDLLVLCEEQVRSTLREKVLYPMGKEVSVLVSASPEDQLMGCLATVFDAVMQNPMPISAS</sequence>
<dbReference type="InterPro" id="IPR000835">
    <property type="entry name" value="HTH_MarR-typ"/>
</dbReference>
<evidence type="ECO:0000313" key="3">
    <source>
        <dbReference type="EMBL" id="MBD5779628.1"/>
    </source>
</evidence>
<reference evidence="3" key="1">
    <citation type="submission" date="2020-09" db="EMBL/GenBank/DDBJ databases">
        <title>Pelagicoccus enzymogenes sp. nov. with an EPS production, isolated from marine sediment.</title>
        <authorList>
            <person name="Feng X."/>
        </authorList>
    </citation>
    <scope>NUCLEOTIDE SEQUENCE</scope>
    <source>
        <strain evidence="3">NFK12</strain>
    </source>
</reference>
<feature type="domain" description="HTH marR-type" evidence="2">
    <location>
        <begin position="16"/>
        <end position="59"/>
    </location>
</feature>
<comment type="caution">
    <text evidence="3">The sequence shown here is derived from an EMBL/GenBank/DDBJ whole genome shotgun (WGS) entry which is preliminary data.</text>
</comment>
<dbReference type="InterPro" id="IPR036388">
    <property type="entry name" value="WH-like_DNA-bd_sf"/>
</dbReference>
<dbReference type="Pfam" id="PF12802">
    <property type="entry name" value="MarR_2"/>
    <property type="match status" value="1"/>
</dbReference>
<organism evidence="3 4">
    <name type="scientific">Pelagicoccus enzymogenes</name>
    <dbReference type="NCBI Taxonomy" id="2773457"/>
    <lineage>
        <taxon>Bacteria</taxon>
        <taxon>Pseudomonadati</taxon>
        <taxon>Verrucomicrobiota</taxon>
        <taxon>Opitutia</taxon>
        <taxon>Puniceicoccales</taxon>
        <taxon>Pelagicoccaceae</taxon>
        <taxon>Pelagicoccus</taxon>
    </lineage>
</organism>
<dbReference type="EMBL" id="JACYFG010000009">
    <property type="protein sequence ID" value="MBD5779628.1"/>
    <property type="molecule type" value="Genomic_DNA"/>
</dbReference>
<dbReference type="InterPro" id="IPR036390">
    <property type="entry name" value="WH_DNA-bd_sf"/>
</dbReference>
<comment type="similarity">
    <text evidence="1">Belongs to the ROK (NagC/XylR) family.</text>
</comment>
<dbReference type="SUPFAM" id="SSF46785">
    <property type="entry name" value="Winged helix' DNA-binding domain"/>
    <property type="match status" value="1"/>
</dbReference>
<dbReference type="SUPFAM" id="SSF53067">
    <property type="entry name" value="Actin-like ATPase domain"/>
    <property type="match status" value="1"/>
</dbReference>
<evidence type="ECO:0000259" key="2">
    <source>
        <dbReference type="Pfam" id="PF12802"/>
    </source>
</evidence>
<dbReference type="Pfam" id="PF00480">
    <property type="entry name" value="ROK"/>
    <property type="match status" value="1"/>
</dbReference>
<dbReference type="GO" id="GO:0003700">
    <property type="term" value="F:DNA-binding transcription factor activity"/>
    <property type="evidence" value="ECO:0007669"/>
    <property type="project" value="InterPro"/>
</dbReference>
<dbReference type="AlphaFoldDB" id="A0A927F9Z5"/>
<dbReference type="Gene3D" id="3.30.420.40">
    <property type="match status" value="2"/>
</dbReference>
<dbReference type="InterPro" id="IPR000600">
    <property type="entry name" value="ROK"/>
</dbReference>
<evidence type="ECO:0000313" key="4">
    <source>
        <dbReference type="Proteomes" id="UP000622317"/>
    </source>
</evidence>
<proteinExistence type="inferred from homology"/>
<name>A0A927F9Z5_9BACT</name>
<dbReference type="PANTHER" id="PTHR18964:SF149">
    <property type="entry name" value="BIFUNCTIONAL UDP-N-ACETYLGLUCOSAMINE 2-EPIMERASE_N-ACETYLMANNOSAMINE KINASE"/>
    <property type="match status" value="1"/>
</dbReference>
<evidence type="ECO:0000256" key="1">
    <source>
        <dbReference type="ARBA" id="ARBA00006479"/>
    </source>
</evidence>
<dbReference type="PANTHER" id="PTHR18964">
    <property type="entry name" value="ROK (REPRESSOR, ORF, KINASE) FAMILY"/>
    <property type="match status" value="1"/>
</dbReference>
<accession>A0A927F9Z5</accession>
<dbReference type="Gene3D" id="1.10.10.10">
    <property type="entry name" value="Winged helix-like DNA-binding domain superfamily/Winged helix DNA-binding domain"/>
    <property type="match status" value="1"/>
</dbReference>
<dbReference type="RefSeq" id="WP_191616765.1">
    <property type="nucleotide sequence ID" value="NZ_JACYFG010000009.1"/>
</dbReference>
<dbReference type="InterPro" id="IPR043129">
    <property type="entry name" value="ATPase_NBD"/>
</dbReference>
<dbReference type="Proteomes" id="UP000622317">
    <property type="component" value="Unassembled WGS sequence"/>
</dbReference>
<keyword evidence="4" id="KW-1185">Reference proteome</keyword>
<gene>
    <name evidence="3" type="ORF">IEN85_08985</name>
</gene>
<protein>
    <submittedName>
        <fullName evidence="3">ROK family transcriptional regulator</fullName>
    </submittedName>
</protein>